<dbReference type="GeneID" id="35872601"/>
<reference evidence="2 3" key="1">
    <citation type="submission" date="2016-10" db="EMBL/GenBank/DDBJ databases">
        <authorList>
            <person name="de Groot N.N."/>
        </authorList>
    </citation>
    <scope>NUCLEOTIDE SEQUENCE [LARGE SCALE GENOMIC DNA]</scope>
    <source>
        <strain evidence="2 3">DSM 15893</strain>
    </source>
</reference>
<sequence>MKVNSDVEFVTLNRNEPFYQDALDLRFTLFFEPVNLPRNVIFDDIEARSNHLALTREGTLVAYLRVTETSENHYQLSQMVVTPKDQGKGFGHQLVTEAIQYLRSRSATDVTLSARLNAIRLYTSVGFVVSGNVYLSKRTGVEHINMHLKLQQHQNKNATKGH</sequence>
<dbReference type="PROSITE" id="PS51186">
    <property type="entry name" value="GNAT"/>
    <property type="match status" value="1"/>
</dbReference>
<protein>
    <recommendedName>
        <fullName evidence="1">N-acetyltransferase domain-containing protein</fullName>
    </recommendedName>
</protein>
<dbReference type="GO" id="GO:0016747">
    <property type="term" value="F:acyltransferase activity, transferring groups other than amino-acyl groups"/>
    <property type="evidence" value="ECO:0007669"/>
    <property type="project" value="InterPro"/>
</dbReference>
<evidence type="ECO:0000313" key="2">
    <source>
        <dbReference type="EMBL" id="SFO89457.1"/>
    </source>
</evidence>
<organism evidence="2 3">
    <name type="scientific">Enterovibrio norvegicus DSM 15893</name>
    <dbReference type="NCBI Taxonomy" id="1121869"/>
    <lineage>
        <taxon>Bacteria</taxon>
        <taxon>Pseudomonadati</taxon>
        <taxon>Pseudomonadota</taxon>
        <taxon>Gammaproteobacteria</taxon>
        <taxon>Vibrionales</taxon>
        <taxon>Vibrionaceae</taxon>
        <taxon>Enterovibrio</taxon>
    </lineage>
</organism>
<evidence type="ECO:0000259" key="1">
    <source>
        <dbReference type="PROSITE" id="PS51186"/>
    </source>
</evidence>
<dbReference type="OrthoDB" id="9796171at2"/>
<dbReference type="STRING" id="1121869.SAMN03084138_00782"/>
<dbReference type="AlphaFoldDB" id="A0A1I5KWT8"/>
<name>A0A1I5KWT8_9GAMM</name>
<dbReference type="SUPFAM" id="SSF55729">
    <property type="entry name" value="Acyl-CoA N-acyltransferases (Nat)"/>
    <property type="match status" value="1"/>
</dbReference>
<dbReference type="Pfam" id="PF13673">
    <property type="entry name" value="Acetyltransf_10"/>
    <property type="match status" value="1"/>
</dbReference>
<evidence type="ECO:0000313" key="3">
    <source>
        <dbReference type="Proteomes" id="UP000182692"/>
    </source>
</evidence>
<dbReference type="EMBL" id="FOWR01000004">
    <property type="protein sequence ID" value="SFO89457.1"/>
    <property type="molecule type" value="Genomic_DNA"/>
</dbReference>
<dbReference type="InterPro" id="IPR016181">
    <property type="entry name" value="Acyl_CoA_acyltransferase"/>
</dbReference>
<proteinExistence type="predicted"/>
<dbReference type="InterPro" id="IPR000182">
    <property type="entry name" value="GNAT_dom"/>
</dbReference>
<dbReference type="Proteomes" id="UP000182692">
    <property type="component" value="Unassembled WGS sequence"/>
</dbReference>
<dbReference type="Gene3D" id="3.40.630.30">
    <property type="match status" value="1"/>
</dbReference>
<gene>
    <name evidence="2" type="ORF">SAMN03084138_00782</name>
</gene>
<accession>A0A1I5KWT8</accession>
<dbReference type="CDD" id="cd04301">
    <property type="entry name" value="NAT_SF"/>
    <property type="match status" value="1"/>
</dbReference>
<dbReference type="RefSeq" id="WP_074925380.1">
    <property type="nucleotide sequence ID" value="NZ_FOWR01000004.1"/>
</dbReference>
<feature type="domain" description="N-acetyltransferase" evidence="1">
    <location>
        <begin position="7"/>
        <end position="151"/>
    </location>
</feature>